<protein>
    <recommendedName>
        <fullName evidence="16">Transient receptor potential cation channel subfamily M member 2</fullName>
    </recommendedName>
</protein>
<dbReference type="SUPFAM" id="SSF48403">
    <property type="entry name" value="Ankyrin repeat"/>
    <property type="match status" value="1"/>
</dbReference>
<evidence type="ECO:0000256" key="6">
    <source>
        <dbReference type="ARBA" id="ARBA00023136"/>
    </source>
</evidence>
<dbReference type="InterPro" id="IPR057366">
    <property type="entry name" value="TRPM-like"/>
</dbReference>
<dbReference type="InterPro" id="IPR041491">
    <property type="entry name" value="TRPM_SLOG"/>
</dbReference>
<dbReference type="PROSITE" id="PS50297">
    <property type="entry name" value="ANK_REP_REGION"/>
    <property type="match status" value="1"/>
</dbReference>
<organism evidence="14 15">
    <name type="scientific">Schistosoma mekongi</name>
    <name type="common">Parasitic worm</name>
    <dbReference type="NCBI Taxonomy" id="38744"/>
    <lineage>
        <taxon>Eukaryota</taxon>
        <taxon>Metazoa</taxon>
        <taxon>Spiralia</taxon>
        <taxon>Lophotrochozoa</taxon>
        <taxon>Platyhelminthes</taxon>
        <taxon>Trematoda</taxon>
        <taxon>Digenea</taxon>
        <taxon>Strigeidida</taxon>
        <taxon>Schistosomatoidea</taxon>
        <taxon>Schistosomatidae</taxon>
        <taxon>Schistosoma</taxon>
    </lineage>
</organism>
<comment type="caution">
    <text evidence="14">The sequence shown here is derived from an EMBL/GenBank/DDBJ whole genome shotgun (WGS) entry which is preliminary data.</text>
</comment>
<dbReference type="Pfam" id="PF25508">
    <property type="entry name" value="TRPM2"/>
    <property type="match status" value="1"/>
</dbReference>
<evidence type="ECO:0000256" key="3">
    <source>
        <dbReference type="ARBA" id="ARBA00022692"/>
    </source>
</evidence>
<reference evidence="14" key="1">
    <citation type="submission" date="2022-04" db="EMBL/GenBank/DDBJ databases">
        <authorList>
            <person name="Xu L."/>
            <person name="Lv Z."/>
        </authorList>
    </citation>
    <scope>NUCLEOTIDE SEQUENCE</scope>
    <source>
        <strain evidence="14">LV_2022a</strain>
    </source>
</reference>
<dbReference type="SMART" id="SM00248">
    <property type="entry name" value="ANK"/>
    <property type="match status" value="2"/>
</dbReference>
<dbReference type="PANTHER" id="PTHR13800:SF12">
    <property type="entry name" value="TRANSIENT RECEPTOR POTENTIAL CATION CHANNEL SUBFAMILY M MEMBER-LIKE 2"/>
    <property type="match status" value="1"/>
</dbReference>
<keyword evidence="15" id="KW-1185">Reference proteome</keyword>
<evidence type="ECO:0000259" key="12">
    <source>
        <dbReference type="Pfam" id="PF18139"/>
    </source>
</evidence>
<dbReference type="Pfam" id="PF18139">
    <property type="entry name" value="LSDAT_euk"/>
    <property type="match status" value="1"/>
</dbReference>
<evidence type="ECO:0000313" key="14">
    <source>
        <dbReference type="EMBL" id="KAK4474030.1"/>
    </source>
</evidence>
<dbReference type="Pfam" id="PF12796">
    <property type="entry name" value="Ank_2"/>
    <property type="match status" value="1"/>
</dbReference>
<dbReference type="PROSITE" id="PS50088">
    <property type="entry name" value="ANK_REPEAT"/>
    <property type="match status" value="1"/>
</dbReference>
<feature type="transmembrane region" description="Helical" evidence="10">
    <location>
        <begin position="1082"/>
        <end position="1102"/>
    </location>
</feature>
<keyword evidence="8" id="KW-0040">ANK repeat</keyword>
<feature type="domain" description="TRPM-like" evidence="13">
    <location>
        <begin position="637"/>
        <end position="868"/>
    </location>
</feature>
<evidence type="ECO:0000256" key="2">
    <source>
        <dbReference type="ARBA" id="ARBA00022448"/>
    </source>
</evidence>
<keyword evidence="5" id="KW-0406">Ion transport</keyword>
<evidence type="ECO:0000259" key="11">
    <source>
        <dbReference type="Pfam" id="PF00520"/>
    </source>
</evidence>
<evidence type="ECO:0000256" key="5">
    <source>
        <dbReference type="ARBA" id="ARBA00023065"/>
    </source>
</evidence>
<keyword evidence="4 10" id="KW-1133">Transmembrane helix</keyword>
<feature type="transmembrane region" description="Helical" evidence="10">
    <location>
        <begin position="1123"/>
        <end position="1147"/>
    </location>
</feature>
<dbReference type="InterPro" id="IPR036770">
    <property type="entry name" value="Ankyrin_rpt-contain_sf"/>
</dbReference>
<evidence type="ECO:0000256" key="7">
    <source>
        <dbReference type="ARBA" id="ARBA00023303"/>
    </source>
</evidence>
<feature type="transmembrane region" description="Helical" evidence="10">
    <location>
        <begin position="888"/>
        <end position="906"/>
    </location>
</feature>
<dbReference type="Gene3D" id="3.90.79.10">
    <property type="entry name" value="Nucleoside Triphosphate Pyrophosphohydrolase"/>
    <property type="match status" value="1"/>
</dbReference>
<comment type="subcellular location">
    <subcellularLocation>
        <location evidence="1">Membrane</location>
        <topology evidence="1">Multi-pass membrane protein</topology>
    </subcellularLocation>
</comment>
<dbReference type="Gene3D" id="1.25.40.20">
    <property type="entry name" value="Ankyrin repeat-containing domain"/>
    <property type="match status" value="1"/>
</dbReference>
<sequence>MSENYTLSKNEHLKQAINAIKVDDLNTFISVTRSVNILSTFDFKTTEDNLVYQTGAVKITTLSEATFLHLAAWYSAHQIIDHILQSYAESLVEKKTIEGFTPLHISAGVGDFVIVERLYKAGANPETTDTHARNALHHSVAGDPETAVLLCCLNKQLVTAADSKFQTPVHYAMEPTRSACYKFLAELQQYVMKSKDLMTAGSDITMNDDMDLSKIWIPLNIKASVCVKPSKNLSYPELCICNTPLANHQEITKNPQLRKVLRTSKMQYYELPTRTFGDIAVPVSTYSPNFIRVSDQTDPQHMMTVFTKIWKLSRPQLILSFYGDYTDSAAIREKIRRLIWKVSESTKTWVITDGVKSGLSVVASGAVKDFIQAYGDGQVEAIGIVPWKFVADNHVFVPSDYSGLSSATFPTCTKDTNRHFALDTNLTQYIFVDTTKQITQHYEYNYRASIESVLKNWKVISDDSASILVEAPIQICAFLSGGDESTLKAIYGSMQNTIPVVLFKETGKLADIIIQCIEDTELGSKATYKKSISEGLIGTETFQLSPANIKQSMEYYWEQITHPELSVLMVQEILEKTYLFSICEAEGDDEHGELDYHLLSLIMNPLIKGDEKPDELNETLLSIAIALNRSDIARDKVFIEGVKWEDSKLVKHMNALLLSNKVQLIRVFIEKGFLLSNYLTAEILQLLYTQSIHTEHPGETLINVIRSFVKIPNHISLYLIGRALRELIGRHFSPTYIAPQFFLITTGAPKAQIFENPATDLFIWALLTERSELADYFWTQVQDPLPAALFAALLLRRLAMNATSLVTREAMFEYSRSFESKAYSLLTECHNDNQSLSFKTIVLERKLFGHMSCLMLAAEGRSMSFISHQCSEQYVERVWNGMIDPRSGIFPFVVALIIGIILPPLVPLSLKFQLKDNDTGKFDANKMSKMSSDRKMSVDSKKQPFETSQSTKASLSLYFQKLKGFYVSPCVRFSYTTISYIAFLCFFTYVLLFTVDLLLPVISFQNLLLYVWVISFIAEHIFQGVFGEIPFKVYIAKLWKCLEIMAIIVFILGTALQLLVLTEEAERLSFTPVNPVNAIQKALLQLSRIFFGLSLCIFYHRILELFTVNIRLGPMVIMVQSMIVRDLIPFLGLFTVVVTGFAILQWVTAYQSTASLNPITNLFTIFNALQLAYFQVFGEYEMEKLTGEVLLDSCKNNKINCPGGWSTWLSPILLGVYVILTQVLLLNLVIAMFASTYMRIESASTKYWALQRYHIVGEYVGRSPLPPPLNLIWYIYLIICYLIRVCKRQSKENDHPFRKSYETGSPEELRLIHWEKLRFWDYDRYIIQGKKRKQKGAGKMVSVRTTVMQLNKGTDMSSEISTAIGTYYQTTYDFLTRVEAKTERLKIVEDKVDKIISLLKDLSLQKLQPAEAPTKQQTGMDESMDSRLERILTTREEPIRAYIRSKSTEQPMPRIIQTTKSGQLAVFERKSHKYAAFVPPTADRTPRLFPYPIPWDKQSHKPMCLGWKPPVYTIEGWSDPVKFSDISETRKQQLQTPSPKAPLPDPITGYPRNPGGRTGVSGKGNLPEWGANSAIIIVITRQSGEFSSDLNNQIKESFRVIAHKITLGSQLPWYLVQHPTDCNLKVCVKEIFSVATQSCLGRLTKLKPEKRAILEQTLNKFNHLPIKIIYSGYIDDTVNTDNAWIEPIVVHRHVTDPEIDCDELLQLFAVEGANVIWLDPEDKVGMRPSHEKILQKVGKRIESRLDTSKTKREVTFLEDV</sequence>
<gene>
    <name evidence="14" type="ORF">MN116_003343</name>
</gene>
<dbReference type="InterPro" id="IPR050927">
    <property type="entry name" value="TRPM"/>
</dbReference>
<keyword evidence="7" id="KW-0407">Ion channel</keyword>
<dbReference type="Proteomes" id="UP001292079">
    <property type="component" value="Unassembled WGS sequence"/>
</dbReference>
<dbReference type="InterPro" id="IPR002110">
    <property type="entry name" value="Ankyrin_rpt"/>
</dbReference>
<dbReference type="InterPro" id="IPR005821">
    <property type="entry name" value="Ion_trans_dom"/>
</dbReference>
<feature type="transmembrane region" description="Helical" evidence="10">
    <location>
        <begin position="1007"/>
        <end position="1026"/>
    </location>
</feature>
<dbReference type="PANTHER" id="PTHR13800">
    <property type="entry name" value="TRANSIENT RECEPTOR POTENTIAL CATION CHANNEL, SUBFAMILY M, MEMBER 6"/>
    <property type="match status" value="1"/>
</dbReference>
<dbReference type="GO" id="GO:0099604">
    <property type="term" value="F:ligand-gated calcium channel activity"/>
    <property type="evidence" value="ECO:0007669"/>
    <property type="project" value="TreeGrafter"/>
</dbReference>
<evidence type="ECO:0000256" key="1">
    <source>
        <dbReference type="ARBA" id="ARBA00004141"/>
    </source>
</evidence>
<reference evidence="14" key="2">
    <citation type="journal article" date="2023" name="Infect Dis Poverty">
        <title>Chromosome-scale genome of the human blood fluke Schistosoma mekongi and its implications for public health.</title>
        <authorList>
            <person name="Zhou M."/>
            <person name="Xu L."/>
            <person name="Xu D."/>
            <person name="Chen W."/>
            <person name="Khan J."/>
            <person name="Hu Y."/>
            <person name="Huang H."/>
            <person name="Wei H."/>
            <person name="Zhang Y."/>
            <person name="Chusongsang P."/>
            <person name="Tanasarnprasert K."/>
            <person name="Hu X."/>
            <person name="Limpanont Y."/>
            <person name="Lv Z."/>
        </authorList>
    </citation>
    <scope>NUCLEOTIDE SEQUENCE</scope>
    <source>
        <strain evidence="14">LV_2022a</strain>
    </source>
</reference>
<feature type="transmembrane region" description="Helical" evidence="10">
    <location>
        <begin position="973"/>
        <end position="995"/>
    </location>
</feature>
<evidence type="ECO:0000259" key="13">
    <source>
        <dbReference type="Pfam" id="PF25508"/>
    </source>
</evidence>
<evidence type="ECO:0000256" key="9">
    <source>
        <dbReference type="SAM" id="MobiDB-lite"/>
    </source>
</evidence>
<evidence type="ECO:0000256" key="10">
    <source>
        <dbReference type="SAM" id="Phobius"/>
    </source>
</evidence>
<keyword evidence="6 10" id="KW-0472">Membrane</keyword>
<name>A0AAE1ZHM5_SCHME</name>
<keyword evidence="3 10" id="KW-0812">Transmembrane</keyword>
<feature type="domain" description="TRPM SLOG" evidence="12">
    <location>
        <begin position="289"/>
        <end position="537"/>
    </location>
</feature>
<evidence type="ECO:0008006" key="16">
    <source>
        <dbReference type="Google" id="ProtNLM"/>
    </source>
</evidence>
<dbReference type="EMBL" id="JALJAT010000002">
    <property type="protein sequence ID" value="KAK4474030.1"/>
    <property type="molecule type" value="Genomic_DNA"/>
</dbReference>
<evidence type="ECO:0000256" key="8">
    <source>
        <dbReference type="PROSITE-ProRule" id="PRU00023"/>
    </source>
</evidence>
<feature type="region of interest" description="Disordered" evidence="9">
    <location>
        <begin position="1530"/>
        <end position="1553"/>
    </location>
</feature>
<dbReference type="GO" id="GO:0005886">
    <property type="term" value="C:plasma membrane"/>
    <property type="evidence" value="ECO:0007669"/>
    <property type="project" value="TreeGrafter"/>
</dbReference>
<keyword evidence="2" id="KW-0813">Transport</keyword>
<evidence type="ECO:0000256" key="4">
    <source>
        <dbReference type="ARBA" id="ARBA00022989"/>
    </source>
</evidence>
<feature type="transmembrane region" description="Helical" evidence="10">
    <location>
        <begin position="1212"/>
        <end position="1234"/>
    </location>
</feature>
<evidence type="ECO:0000313" key="15">
    <source>
        <dbReference type="Proteomes" id="UP001292079"/>
    </source>
</evidence>
<accession>A0AAE1ZHM5</accession>
<feature type="transmembrane region" description="Helical" evidence="10">
    <location>
        <begin position="1038"/>
        <end position="1062"/>
    </location>
</feature>
<feature type="domain" description="Ion transport" evidence="11">
    <location>
        <begin position="981"/>
        <end position="1243"/>
    </location>
</feature>
<proteinExistence type="predicted"/>
<dbReference type="Pfam" id="PF00520">
    <property type="entry name" value="Ion_trans"/>
    <property type="match status" value="1"/>
</dbReference>
<feature type="repeat" description="ANK" evidence="8">
    <location>
        <begin position="98"/>
        <end position="130"/>
    </location>
</feature>